<feature type="region of interest" description="Disordered" evidence="9">
    <location>
        <begin position="135"/>
        <end position="237"/>
    </location>
</feature>
<evidence type="ECO:0000256" key="1">
    <source>
        <dbReference type="ARBA" id="ARBA00002584"/>
    </source>
</evidence>
<dbReference type="PANTHER" id="PTHR12297">
    <property type="entry name" value="HYPOXIA-INDUCBILE GENE 1 HIG1 -RELATED"/>
    <property type="match status" value="1"/>
</dbReference>
<feature type="transmembrane region" description="Helical" evidence="10">
    <location>
        <begin position="80"/>
        <end position="102"/>
    </location>
</feature>
<evidence type="ECO:0000256" key="9">
    <source>
        <dbReference type="SAM" id="MobiDB-lite"/>
    </source>
</evidence>
<dbReference type="Proteomes" id="UP001278766">
    <property type="component" value="Unassembled WGS sequence"/>
</dbReference>
<evidence type="ECO:0000256" key="8">
    <source>
        <dbReference type="ARBA" id="ARBA00023136"/>
    </source>
</evidence>
<feature type="compositionally biased region" description="Basic and acidic residues" evidence="9">
    <location>
        <begin position="135"/>
        <end position="146"/>
    </location>
</feature>
<gene>
    <name evidence="12" type="ORF">B0H64DRAFT_468562</name>
</gene>
<evidence type="ECO:0000256" key="10">
    <source>
        <dbReference type="SAM" id="Phobius"/>
    </source>
</evidence>
<evidence type="ECO:0000256" key="6">
    <source>
        <dbReference type="ARBA" id="ARBA00022989"/>
    </source>
</evidence>
<feature type="domain" description="HIG1" evidence="11">
    <location>
        <begin position="21"/>
        <end position="112"/>
    </location>
</feature>
<keyword evidence="7" id="KW-0496">Mitochondrion</keyword>
<comment type="caution">
    <text evidence="12">The sequence shown here is derived from an EMBL/GenBank/DDBJ whole genome shotgun (WGS) entry which is preliminary data.</text>
</comment>
<evidence type="ECO:0000313" key="13">
    <source>
        <dbReference type="Proteomes" id="UP001278766"/>
    </source>
</evidence>
<feature type="compositionally biased region" description="Basic and acidic residues" evidence="9">
    <location>
        <begin position="173"/>
        <end position="190"/>
    </location>
</feature>
<evidence type="ECO:0000256" key="7">
    <source>
        <dbReference type="ARBA" id="ARBA00023128"/>
    </source>
</evidence>
<dbReference type="GeneID" id="87844708"/>
<comment type="subunit">
    <text evidence="4">Associates with the respiratory chain complex III/complex IV supercomplex.</text>
</comment>
<protein>
    <submittedName>
        <fullName evidence="12">Altered inheritance of mitochondria protein 31, mitochondrial</fullName>
    </submittedName>
</protein>
<evidence type="ECO:0000313" key="12">
    <source>
        <dbReference type="EMBL" id="KAK3291815.1"/>
    </source>
</evidence>
<dbReference type="Pfam" id="PF04588">
    <property type="entry name" value="HIG_1_N"/>
    <property type="match status" value="1"/>
</dbReference>
<dbReference type="AlphaFoldDB" id="A0AAE0LNV5"/>
<evidence type="ECO:0000256" key="3">
    <source>
        <dbReference type="ARBA" id="ARBA00009366"/>
    </source>
</evidence>
<evidence type="ECO:0000256" key="4">
    <source>
        <dbReference type="ARBA" id="ARBA00011565"/>
    </source>
</evidence>
<name>A0AAE0LNV5_9PEZI</name>
<accession>A0AAE0LNV5</accession>
<feature type="transmembrane region" description="Helical" evidence="10">
    <location>
        <begin position="49"/>
        <end position="68"/>
    </location>
</feature>
<dbReference type="InterPro" id="IPR007667">
    <property type="entry name" value="Hypoxia_induced_domain"/>
</dbReference>
<dbReference type="PROSITE" id="PS51503">
    <property type="entry name" value="HIG1"/>
    <property type="match status" value="1"/>
</dbReference>
<dbReference type="EMBL" id="JAUEPN010000008">
    <property type="protein sequence ID" value="KAK3291815.1"/>
    <property type="molecule type" value="Genomic_DNA"/>
</dbReference>
<evidence type="ECO:0000256" key="5">
    <source>
        <dbReference type="ARBA" id="ARBA00022692"/>
    </source>
</evidence>
<comment type="similarity">
    <text evidence="3">Belongs to the RCF1 family.</text>
</comment>
<keyword evidence="8 10" id="KW-0472">Membrane</keyword>
<comment type="subcellular location">
    <subcellularLocation>
        <location evidence="2">Mitochondrion membrane</location>
    </subcellularLocation>
</comment>
<proteinExistence type="inferred from homology"/>
<sequence length="237" mass="26278">MSDRPISGRPLPSSFDGNDIQGLTWGSRRDFYNESSSQKVFRKLKEEPLVPIGCILTIAAFTNAWRAMRRGDHHKVQRMFRARVAAQGFTVLAMVGGGMYYAEDRSKRKELLKLEQQQAAEEKRQKWIKELEARDEEEKALQEMMDKKRKRASERTARTETGSEGIAAQARAAFKEKAGKGEKAGTEKTEAPGQPADSEKKSGSSGFLGGWFGGSSKTPEAPAKDTKDQKPNSSSSS</sequence>
<comment type="function">
    <text evidence="1">Cytochrome c oxidase subunit which plays a role in assembly of respiratory supercomplexes.</text>
</comment>
<dbReference type="GO" id="GO:0097250">
    <property type="term" value="P:mitochondrial respirasome assembly"/>
    <property type="evidence" value="ECO:0007669"/>
    <property type="project" value="TreeGrafter"/>
</dbReference>
<dbReference type="Gene3D" id="6.10.140.1320">
    <property type="match status" value="1"/>
</dbReference>
<keyword evidence="5 10" id="KW-0812">Transmembrane</keyword>
<evidence type="ECO:0000256" key="2">
    <source>
        <dbReference type="ARBA" id="ARBA00004325"/>
    </source>
</evidence>
<dbReference type="PANTHER" id="PTHR12297:SF3">
    <property type="entry name" value="HIG1 DOMAIN FAMILY MEMBER 1A"/>
    <property type="match status" value="1"/>
</dbReference>
<dbReference type="InterPro" id="IPR050355">
    <property type="entry name" value="RCF1"/>
</dbReference>
<organism evidence="12 13">
    <name type="scientific">Chaetomium fimeti</name>
    <dbReference type="NCBI Taxonomy" id="1854472"/>
    <lineage>
        <taxon>Eukaryota</taxon>
        <taxon>Fungi</taxon>
        <taxon>Dikarya</taxon>
        <taxon>Ascomycota</taxon>
        <taxon>Pezizomycotina</taxon>
        <taxon>Sordariomycetes</taxon>
        <taxon>Sordariomycetidae</taxon>
        <taxon>Sordariales</taxon>
        <taxon>Chaetomiaceae</taxon>
        <taxon>Chaetomium</taxon>
    </lineage>
</organism>
<keyword evidence="13" id="KW-1185">Reference proteome</keyword>
<evidence type="ECO:0000259" key="11">
    <source>
        <dbReference type="PROSITE" id="PS51503"/>
    </source>
</evidence>
<reference evidence="12" key="2">
    <citation type="submission" date="2023-06" db="EMBL/GenBank/DDBJ databases">
        <authorList>
            <consortium name="Lawrence Berkeley National Laboratory"/>
            <person name="Haridas S."/>
            <person name="Hensen N."/>
            <person name="Bonometti L."/>
            <person name="Westerberg I."/>
            <person name="Brannstrom I.O."/>
            <person name="Guillou S."/>
            <person name="Cros-Aarteil S."/>
            <person name="Calhoun S."/>
            <person name="Kuo A."/>
            <person name="Mondo S."/>
            <person name="Pangilinan J."/>
            <person name="Riley R."/>
            <person name="Labutti K."/>
            <person name="Andreopoulos B."/>
            <person name="Lipzen A."/>
            <person name="Chen C."/>
            <person name="Yanf M."/>
            <person name="Daum C."/>
            <person name="Ng V."/>
            <person name="Clum A."/>
            <person name="Steindorff A."/>
            <person name="Ohm R."/>
            <person name="Martin F."/>
            <person name="Silar P."/>
            <person name="Natvig D."/>
            <person name="Lalanne C."/>
            <person name="Gautier V."/>
            <person name="Ament-Velasquez S.L."/>
            <person name="Kruys A."/>
            <person name="Hutchinson M.I."/>
            <person name="Powell A.J."/>
            <person name="Barry K."/>
            <person name="Miller A.N."/>
            <person name="Grigoriev I.V."/>
            <person name="Debuchy R."/>
            <person name="Gladieux P."/>
            <person name="Thoren M.H."/>
            <person name="Johannesson H."/>
        </authorList>
    </citation>
    <scope>NUCLEOTIDE SEQUENCE</scope>
    <source>
        <strain evidence="12">CBS 168.71</strain>
    </source>
</reference>
<dbReference type="RefSeq" id="XP_062655329.1">
    <property type="nucleotide sequence ID" value="XM_062807760.1"/>
</dbReference>
<keyword evidence="6 10" id="KW-1133">Transmembrane helix</keyword>
<dbReference type="GO" id="GO:0031966">
    <property type="term" value="C:mitochondrial membrane"/>
    <property type="evidence" value="ECO:0007669"/>
    <property type="project" value="UniProtKB-SubCell"/>
</dbReference>
<reference evidence="12" key="1">
    <citation type="journal article" date="2023" name="Mol. Phylogenet. Evol.">
        <title>Genome-scale phylogeny and comparative genomics of the fungal order Sordariales.</title>
        <authorList>
            <person name="Hensen N."/>
            <person name="Bonometti L."/>
            <person name="Westerberg I."/>
            <person name="Brannstrom I.O."/>
            <person name="Guillou S."/>
            <person name="Cros-Aarteil S."/>
            <person name="Calhoun S."/>
            <person name="Haridas S."/>
            <person name="Kuo A."/>
            <person name="Mondo S."/>
            <person name="Pangilinan J."/>
            <person name="Riley R."/>
            <person name="LaButti K."/>
            <person name="Andreopoulos B."/>
            <person name="Lipzen A."/>
            <person name="Chen C."/>
            <person name="Yan M."/>
            <person name="Daum C."/>
            <person name="Ng V."/>
            <person name="Clum A."/>
            <person name="Steindorff A."/>
            <person name="Ohm R.A."/>
            <person name="Martin F."/>
            <person name="Silar P."/>
            <person name="Natvig D.O."/>
            <person name="Lalanne C."/>
            <person name="Gautier V."/>
            <person name="Ament-Velasquez S.L."/>
            <person name="Kruys A."/>
            <person name="Hutchinson M.I."/>
            <person name="Powell A.J."/>
            <person name="Barry K."/>
            <person name="Miller A.N."/>
            <person name="Grigoriev I.V."/>
            <person name="Debuchy R."/>
            <person name="Gladieux P."/>
            <person name="Hiltunen Thoren M."/>
            <person name="Johannesson H."/>
        </authorList>
    </citation>
    <scope>NUCLEOTIDE SEQUENCE</scope>
    <source>
        <strain evidence="12">CBS 168.71</strain>
    </source>
</reference>